<protein>
    <submittedName>
        <fullName evidence="1">Uncharacterized protein</fullName>
    </submittedName>
</protein>
<sequence>MPLLHELVYALRYISNFPYPAAPVLALHEPFHASALKAPPEACRRGGESIARFPANDFNCNLYQWREPDIQMKF</sequence>
<gene>
    <name evidence="1" type="ORF">DRY71_25605</name>
</gene>
<dbReference type="Proteomes" id="UP000839726">
    <property type="component" value="Unassembled WGS sequence"/>
</dbReference>
<accession>A0A5U9KXW2</accession>
<evidence type="ECO:0000313" key="1">
    <source>
        <dbReference type="EMBL" id="EBS2696054.1"/>
    </source>
</evidence>
<comment type="caution">
    <text evidence="1">The sequence shown here is derived from an EMBL/GenBank/DDBJ whole genome shotgun (WGS) entry which is preliminary data.</text>
</comment>
<dbReference type="EMBL" id="AAGUYM010000051">
    <property type="protein sequence ID" value="EBS2696054.1"/>
    <property type="molecule type" value="Genomic_DNA"/>
</dbReference>
<proteinExistence type="predicted"/>
<organism evidence="1">
    <name type="scientific">Salmonella newport</name>
    <dbReference type="NCBI Taxonomy" id="108619"/>
    <lineage>
        <taxon>Bacteria</taxon>
        <taxon>Pseudomonadati</taxon>
        <taxon>Pseudomonadota</taxon>
        <taxon>Gammaproteobacteria</taxon>
        <taxon>Enterobacterales</taxon>
        <taxon>Enterobacteriaceae</taxon>
        <taxon>Salmonella</taxon>
    </lineage>
</organism>
<reference evidence="1" key="1">
    <citation type="submission" date="2018-07" db="EMBL/GenBank/DDBJ databases">
        <authorList>
            <person name="Ashton P.M."/>
            <person name="Dallman T."/>
            <person name="Nair S."/>
            <person name="De Pinna E."/>
            <person name="Peters T."/>
            <person name="Grant K."/>
        </authorList>
    </citation>
    <scope>NUCLEOTIDE SEQUENCE [LARGE SCALE GENOMIC DNA]</scope>
    <source>
        <strain evidence="1">436933</strain>
    </source>
</reference>
<dbReference type="AlphaFoldDB" id="A0A5U9KXW2"/>
<name>A0A5U9KXW2_SALNE</name>